<reference evidence="13" key="3">
    <citation type="submission" date="2019-04" db="EMBL/GenBank/DDBJ databases">
        <authorList>
            <person name="Howe K."/>
            <person name="Paulini M."/>
            <person name="Williams G."/>
        </authorList>
    </citation>
    <scope>NUCLEOTIDE SEQUENCE [LARGE SCALE GENOMIC DNA]</scope>
    <source>
        <strain evidence="13">FR3</strain>
    </source>
</reference>
<keyword evidence="8" id="KW-0325">Glycoprotein</keyword>
<evidence type="ECO:0000256" key="11">
    <source>
        <dbReference type="SAM" id="SignalP"/>
    </source>
</evidence>
<evidence type="ECO:0000313" key="14">
    <source>
        <dbReference type="Proteomes" id="UP000006672"/>
    </source>
</evidence>
<evidence type="ECO:0000256" key="10">
    <source>
        <dbReference type="SAM" id="Phobius"/>
    </source>
</evidence>
<evidence type="ECO:0000256" key="4">
    <source>
        <dbReference type="ARBA" id="ARBA00022729"/>
    </source>
</evidence>
<evidence type="ECO:0000256" key="8">
    <source>
        <dbReference type="ARBA" id="ARBA00023180"/>
    </source>
</evidence>
<keyword evidence="3 10" id="KW-0812">Transmembrane</keyword>
<dbReference type="WormBase" id="Bm10105">
    <property type="protein sequence ID" value="BM20334"/>
    <property type="gene ID" value="WBGene00230366"/>
</dbReference>
<keyword evidence="6" id="KW-0333">Golgi apparatus</keyword>
<dbReference type="WBParaSite" id="Bm10105.1">
    <property type="protein sequence ID" value="Bm10105.1"/>
    <property type="gene ID" value="WBGene00230366"/>
</dbReference>
<feature type="region of interest" description="Disordered" evidence="9">
    <location>
        <begin position="331"/>
        <end position="355"/>
    </location>
</feature>
<dbReference type="RefSeq" id="XP_001900311.1">
    <property type="nucleotide sequence ID" value="XM_001900276.2"/>
</dbReference>
<dbReference type="EMBL" id="LN856962">
    <property type="protein sequence ID" value="CDP96949.1"/>
    <property type="molecule type" value="Genomic_DNA"/>
</dbReference>
<protein>
    <submittedName>
        <fullName evidence="12 15">Bm10105</fullName>
    </submittedName>
</protein>
<feature type="signal peptide" evidence="11">
    <location>
        <begin position="1"/>
        <end position="19"/>
    </location>
</feature>
<evidence type="ECO:0000313" key="15">
    <source>
        <dbReference type="WBParaSite" id="Bm10105.1"/>
    </source>
</evidence>
<feature type="compositionally biased region" description="Basic and acidic residues" evidence="9">
    <location>
        <begin position="339"/>
        <end position="355"/>
    </location>
</feature>
<accession>A0A4E9FD38</accession>
<keyword evidence="14" id="KW-1185">Reference proteome</keyword>
<evidence type="ECO:0000256" key="6">
    <source>
        <dbReference type="ARBA" id="ARBA00023034"/>
    </source>
</evidence>
<dbReference type="EMBL" id="CAAKNF010000193">
    <property type="protein sequence ID" value="VIO94119.1"/>
    <property type="molecule type" value="Genomic_DNA"/>
</dbReference>
<keyword evidence="5 10" id="KW-1133">Transmembrane helix</keyword>
<reference evidence="15" key="4">
    <citation type="submission" date="2019-12" db="UniProtKB">
        <authorList>
            <consortium name="WormBaseParasite"/>
        </authorList>
    </citation>
    <scope>IDENTIFICATION</scope>
</reference>
<dbReference type="KEGG" id="bmy:BM_BM10105"/>
<evidence type="ECO:0000256" key="3">
    <source>
        <dbReference type="ARBA" id="ARBA00022692"/>
    </source>
</evidence>
<evidence type="ECO:0000313" key="13">
    <source>
        <dbReference type="EMBL" id="VIO94119.1"/>
    </source>
</evidence>
<sequence length="355" mass="39839">MYDLISLGILLLLFGNTQSQEECVTACIQTQTTEKSQAACKEGCRLQIIFAFASNSDIISAREDCYNGCAKSYNDDVEKQSCSFGCDKQPDMKKSGIRISITNKSPTFQVARGAMEKMMHRISNSFPSLGGFGSTSSEEHGERFWEDHFAQFHLQMQNEMARLHQIAQNVLNLQRAETVMPVIAKNRPEGHEENAVEGFYVGNNDKNGEKIMEVNPVELKSKEQRLLEYEDGNPTVIDNPESSLLSRLTSRARRLSVLSQWLVCVALFLCFISMLSISVAVLKQIKSQKYLNLRNMHSVVPPTFADPLAAKKIPLETTAVVTDYPLIHDSPPPAYDQLSVHKEKPENIDNSDRKV</sequence>
<dbReference type="GO" id="GO:0000139">
    <property type="term" value="C:Golgi membrane"/>
    <property type="evidence" value="ECO:0007669"/>
    <property type="project" value="UniProtKB-SubCell"/>
</dbReference>
<gene>
    <name evidence="12 15 16" type="ORF">Bm10105</name>
    <name evidence="13" type="ORF">BM_BM10105</name>
    <name evidence="12" type="ORF">BM_Bm10105</name>
</gene>
<dbReference type="CTD" id="6103733"/>
<evidence type="ECO:0000256" key="1">
    <source>
        <dbReference type="ARBA" id="ARBA00004614"/>
    </source>
</evidence>
<reference evidence="12" key="2">
    <citation type="submission" date="2012-12" db="EMBL/GenBank/DDBJ databases">
        <authorList>
            <person name="Gao Y.W."/>
            <person name="Fan S.T."/>
            <person name="Sun H.T."/>
            <person name="Wang Z."/>
            <person name="Gao X.L."/>
            <person name="Li Y.G."/>
            <person name="Wang T.C."/>
            <person name="Zhang K."/>
            <person name="Xu W.W."/>
            <person name="Yu Z.J."/>
            <person name="Xia X.Z."/>
        </authorList>
    </citation>
    <scope>NUCLEOTIDE SEQUENCE</scope>
    <source>
        <strain evidence="12">FR3</strain>
    </source>
</reference>
<proteinExistence type="inferred from homology"/>
<name>A0A0K0IM31_BRUMA</name>
<dbReference type="OrthoDB" id="5801190at2759"/>
<dbReference type="InterPro" id="IPR022065">
    <property type="entry name" value="Uncharacterised_TMEM59"/>
</dbReference>
<evidence type="ECO:0000256" key="9">
    <source>
        <dbReference type="SAM" id="MobiDB-lite"/>
    </source>
</evidence>
<feature type="transmembrane region" description="Helical" evidence="10">
    <location>
        <begin position="258"/>
        <end position="282"/>
    </location>
</feature>
<evidence type="ECO:0000256" key="7">
    <source>
        <dbReference type="ARBA" id="ARBA00023136"/>
    </source>
</evidence>
<comment type="subcellular location">
    <subcellularLocation>
        <location evidence="1">Golgi apparatus membrane</location>
        <topology evidence="1">Single-pass type I membrane protein</topology>
    </subcellularLocation>
</comment>
<dbReference type="Proteomes" id="UP000006672">
    <property type="component" value="Unassembled WGS sequence"/>
</dbReference>
<dbReference type="Pfam" id="PF12280">
    <property type="entry name" value="BSMAP"/>
    <property type="match status" value="1"/>
</dbReference>
<dbReference type="OMA" id="ACSFGCD"/>
<evidence type="ECO:0000256" key="2">
    <source>
        <dbReference type="ARBA" id="ARBA00009643"/>
    </source>
</evidence>
<accession>A0A0K0IM31</accession>
<organism evidence="14 15">
    <name type="scientific">Brugia malayi</name>
    <name type="common">Filarial nematode worm</name>
    <dbReference type="NCBI Taxonomy" id="6279"/>
    <lineage>
        <taxon>Eukaryota</taxon>
        <taxon>Metazoa</taxon>
        <taxon>Ecdysozoa</taxon>
        <taxon>Nematoda</taxon>
        <taxon>Chromadorea</taxon>
        <taxon>Rhabditida</taxon>
        <taxon>Spirurina</taxon>
        <taxon>Spiruromorpha</taxon>
        <taxon>Filarioidea</taxon>
        <taxon>Onchocercidae</taxon>
        <taxon>Brugia</taxon>
    </lineage>
</organism>
<evidence type="ECO:0000313" key="12">
    <source>
        <dbReference type="EMBL" id="CDP96949.1"/>
    </source>
</evidence>
<keyword evidence="7 10" id="KW-0472">Membrane</keyword>
<dbReference type="GeneID" id="6103733"/>
<reference evidence="12 14" key="1">
    <citation type="journal article" date="2007" name="Science">
        <title>Draft genome of the filarial nematode parasite Brugia malayi.</title>
        <authorList>
            <person name="Ghedin E."/>
            <person name="Wang S."/>
            <person name="Spiro D."/>
            <person name="Caler E."/>
            <person name="Zhao Q."/>
            <person name="Crabtree J."/>
            <person name="Allen J.E."/>
            <person name="Delcher A.L."/>
            <person name="Guiliano D.B."/>
            <person name="Miranda-Saavedra D."/>
            <person name="Angiuoli S.V."/>
            <person name="Creasy T."/>
            <person name="Amedeo P."/>
            <person name="Haas B."/>
            <person name="El-Sayed N.M."/>
            <person name="Wortman J.R."/>
            <person name="Feldblyum T."/>
            <person name="Tallon L."/>
            <person name="Schatz M."/>
            <person name="Shumway M."/>
            <person name="Koo H."/>
            <person name="Salzberg S.L."/>
            <person name="Schobel S."/>
            <person name="Pertea M."/>
            <person name="Pop M."/>
            <person name="White O."/>
            <person name="Barton G.J."/>
            <person name="Carlow C.K."/>
            <person name="Crawford M.J."/>
            <person name="Daub J."/>
            <person name="Dimmic M.W."/>
            <person name="Estes C.F."/>
            <person name="Foster J.M."/>
            <person name="Ganatra M."/>
            <person name="Gregory W.F."/>
            <person name="Johnson N.M."/>
            <person name="Jin J."/>
            <person name="Komuniecki R."/>
            <person name="Korf I."/>
            <person name="Kumar S."/>
            <person name="Laney S."/>
            <person name="Li B.W."/>
            <person name="Li W."/>
            <person name="Lindblom T.H."/>
            <person name="Lustigman S."/>
            <person name="Ma D."/>
            <person name="Maina C.V."/>
            <person name="Martin D.M."/>
            <person name="McCarter J.P."/>
            <person name="McReynolds L."/>
            <person name="Mitreva M."/>
            <person name="Nutman T.B."/>
            <person name="Parkinson J."/>
            <person name="Peregrin-Alvarez J.M."/>
            <person name="Poole C."/>
            <person name="Ren Q."/>
            <person name="Saunders L."/>
            <person name="Sluder A.E."/>
            <person name="Smith K."/>
            <person name="Stanke M."/>
            <person name="Unnasch T.R."/>
            <person name="Ware J."/>
            <person name="Wei A.D."/>
            <person name="Weil G."/>
            <person name="Williams D.J."/>
            <person name="Zhang Y."/>
            <person name="Williams S.A."/>
            <person name="Fraser-Liggett C."/>
            <person name="Slatko B."/>
            <person name="Blaxter M.L."/>
            <person name="Scott A.L."/>
        </authorList>
    </citation>
    <scope>NUCLEOTIDE SEQUENCE</scope>
    <source>
        <strain evidence="12 14">FR3</strain>
    </source>
</reference>
<dbReference type="STRING" id="6279.A0A0K0IM31"/>
<dbReference type="AlphaFoldDB" id="A0A0K0IM31"/>
<evidence type="ECO:0000256" key="5">
    <source>
        <dbReference type="ARBA" id="ARBA00022989"/>
    </source>
</evidence>
<feature type="chain" id="PRO_5023804322" evidence="11">
    <location>
        <begin position="20"/>
        <end position="355"/>
    </location>
</feature>
<comment type="similarity">
    <text evidence="2">Belongs to the TMEM59 family.</text>
</comment>
<evidence type="ECO:0000313" key="16">
    <source>
        <dbReference type="WormBase" id="Bm10105"/>
    </source>
</evidence>
<keyword evidence="4 11" id="KW-0732">Signal</keyword>